<organism evidence="2 3">
    <name type="scientific">Lentilactobacillus curieae</name>
    <dbReference type="NCBI Taxonomy" id="1138822"/>
    <lineage>
        <taxon>Bacteria</taxon>
        <taxon>Bacillati</taxon>
        <taxon>Bacillota</taxon>
        <taxon>Bacilli</taxon>
        <taxon>Lactobacillales</taxon>
        <taxon>Lactobacillaceae</taxon>
        <taxon>Lentilactobacillus</taxon>
    </lineage>
</organism>
<accession>A0A1S6QGP6</accession>
<dbReference type="KEGG" id="lcu:PL11_001980"/>
<reference evidence="2 3" key="1">
    <citation type="journal article" date="2015" name="Genome Announc.">
        <title>Genome Sequence of Lactobacillus curieae CCTCC M 2011381T, a Novel Producer of Gamma-aminobutyric Acid.</title>
        <authorList>
            <person name="Wang Y."/>
            <person name="Wang Y."/>
            <person name="Lang C."/>
            <person name="Wei D."/>
            <person name="Xu P."/>
            <person name="Xie J."/>
        </authorList>
    </citation>
    <scope>NUCLEOTIDE SEQUENCE [LARGE SCALE GENOMIC DNA]</scope>
    <source>
        <strain evidence="2 3">CCTCC M 2011381</strain>
    </source>
</reference>
<sequence length="167" mass="19279">MKLKAILLTLMLFVGIGLAGCSSHAEKSTNQDNKVENHAKVNDKAKISTEDQPVAHDDHNQTMALSSSKAKVKYKTVKFRAQLDDLDDSKLYKYVPGTRKNKTYSWKKVKAYEGKRIYVDKKATVYTRDRDDDDDDYDSEEYYRIRFSASNKATKYWVEEDVVDDDD</sequence>
<evidence type="ECO:0000313" key="3">
    <source>
        <dbReference type="Proteomes" id="UP000030361"/>
    </source>
</evidence>
<protein>
    <recommendedName>
        <fullName evidence="4">Lipoprotein</fullName>
    </recommendedName>
</protein>
<evidence type="ECO:0008006" key="4">
    <source>
        <dbReference type="Google" id="ProtNLM"/>
    </source>
</evidence>
<feature type="chain" id="PRO_5039647177" description="Lipoprotein" evidence="1">
    <location>
        <begin position="20"/>
        <end position="167"/>
    </location>
</feature>
<dbReference type="EMBL" id="CP018906">
    <property type="protein sequence ID" value="AQW20769.1"/>
    <property type="molecule type" value="Genomic_DNA"/>
</dbReference>
<dbReference type="RefSeq" id="WP_052127675.1">
    <property type="nucleotide sequence ID" value="NZ_CP018906.1"/>
</dbReference>
<gene>
    <name evidence="2" type="ORF">PL11_001980</name>
</gene>
<keyword evidence="1" id="KW-0732">Signal</keyword>
<dbReference type="PROSITE" id="PS51257">
    <property type="entry name" value="PROKAR_LIPOPROTEIN"/>
    <property type="match status" value="1"/>
</dbReference>
<feature type="signal peptide" evidence="1">
    <location>
        <begin position="1"/>
        <end position="19"/>
    </location>
</feature>
<evidence type="ECO:0000313" key="2">
    <source>
        <dbReference type="EMBL" id="AQW20769.1"/>
    </source>
</evidence>
<proteinExistence type="predicted"/>
<dbReference type="OrthoDB" id="2327140at2"/>
<dbReference type="AlphaFoldDB" id="A0A1S6QGP6"/>
<dbReference type="Proteomes" id="UP000030361">
    <property type="component" value="Chromosome"/>
</dbReference>
<keyword evidence="3" id="KW-1185">Reference proteome</keyword>
<evidence type="ECO:0000256" key="1">
    <source>
        <dbReference type="SAM" id="SignalP"/>
    </source>
</evidence>
<name>A0A1S6QGP6_9LACO</name>